<dbReference type="NCBIfam" id="TIGR00304">
    <property type="entry name" value="TIGR00304 family membrane protein"/>
    <property type="match status" value="1"/>
</dbReference>
<evidence type="ECO:0000256" key="1">
    <source>
        <dbReference type="SAM" id="Phobius"/>
    </source>
</evidence>
<proteinExistence type="predicted"/>
<feature type="transmembrane region" description="Helical" evidence="1">
    <location>
        <begin position="7"/>
        <end position="28"/>
    </location>
</feature>
<dbReference type="OrthoDB" id="43783at2157"/>
<accession>A0A4E0QBT5</accession>
<comment type="caution">
    <text evidence="2">The sequence shown here is derived from an EMBL/GenBank/DDBJ whole genome shotgun (WGS) entry which is preliminary data.</text>
</comment>
<dbReference type="AlphaFoldDB" id="A0A4E0QBT5"/>
<name>A0A4E0QBT5_9EURY</name>
<keyword evidence="1" id="KW-1133">Transmembrane helix</keyword>
<sequence length="78" mass="8279">MSHSQRAIQIGILVLFMGFILVFSGMLFSTGGSNGEFGGVLLIGPIPIVFGSSPEITSTMLWAGVVIALVYLFTKRVS</sequence>
<dbReference type="EMBL" id="PGGK01000003">
    <property type="protein sequence ID" value="TGC10644.1"/>
    <property type="molecule type" value="Genomic_DNA"/>
</dbReference>
<keyword evidence="1" id="KW-0812">Transmembrane</keyword>
<keyword evidence="1" id="KW-0472">Membrane</keyword>
<feature type="transmembrane region" description="Helical" evidence="1">
    <location>
        <begin position="48"/>
        <end position="73"/>
    </location>
</feature>
<reference evidence="2 3" key="1">
    <citation type="submission" date="2017-11" db="EMBL/GenBank/DDBJ databases">
        <title>Isolation and Characterization of Methanogenic Archaea from Saline Meromictic Lake at Siberia.</title>
        <authorList>
            <person name="Shen Y."/>
            <person name="Huang H.-H."/>
            <person name="Lai M.-C."/>
            <person name="Chen S.-C."/>
        </authorList>
    </citation>
    <scope>NUCLEOTIDE SEQUENCE [LARGE SCALE GENOMIC DNA]</scope>
    <source>
        <strain evidence="2 3">SY-01</strain>
    </source>
</reference>
<keyword evidence="3" id="KW-1185">Reference proteome</keyword>
<evidence type="ECO:0000313" key="3">
    <source>
        <dbReference type="Proteomes" id="UP000297295"/>
    </source>
</evidence>
<evidence type="ECO:0008006" key="4">
    <source>
        <dbReference type="Google" id="ProtNLM"/>
    </source>
</evidence>
<gene>
    <name evidence="2" type="ORF">CUN85_03915</name>
</gene>
<dbReference type="Pfam" id="PF01998">
    <property type="entry name" value="DUF131"/>
    <property type="match status" value="1"/>
</dbReference>
<protein>
    <recommendedName>
        <fullName evidence="4">TIGR00304 family protein</fullName>
    </recommendedName>
</protein>
<dbReference type="Proteomes" id="UP000297295">
    <property type="component" value="Unassembled WGS sequence"/>
</dbReference>
<organism evidence="2 3">
    <name type="scientific">Methanolobus halotolerans</name>
    <dbReference type="NCBI Taxonomy" id="2052935"/>
    <lineage>
        <taxon>Archaea</taxon>
        <taxon>Methanobacteriati</taxon>
        <taxon>Methanobacteriota</taxon>
        <taxon>Stenosarchaea group</taxon>
        <taxon>Methanomicrobia</taxon>
        <taxon>Methanosarcinales</taxon>
        <taxon>Methanosarcinaceae</taxon>
        <taxon>Methanolobus</taxon>
    </lineage>
</organism>
<dbReference type="InterPro" id="IPR002849">
    <property type="entry name" value="DUF131"/>
</dbReference>
<dbReference type="RefSeq" id="WP_135389023.1">
    <property type="nucleotide sequence ID" value="NZ_PGGK01000003.1"/>
</dbReference>
<evidence type="ECO:0000313" key="2">
    <source>
        <dbReference type="EMBL" id="TGC10644.1"/>
    </source>
</evidence>